<dbReference type="Gene3D" id="2.60.200.60">
    <property type="match status" value="1"/>
</dbReference>
<evidence type="ECO:0008006" key="3">
    <source>
        <dbReference type="Google" id="ProtNLM"/>
    </source>
</evidence>
<protein>
    <recommendedName>
        <fullName evidence="3">PAAR domain-containing protein</fullName>
    </recommendedName>
</protein>
<proteinExistence type="predicted"/>
<evidence type="ECO:0000313" key="2">
    <source>
        <dbReference type="Proteomes" id="UP000030949"/>
    </source>
</evidence>
<dbReference type="Pfam" id="PF05488">
    <property type="entry name" value="PAAR_motif"/>
    <property type="match status" value="1"/>
</dbReference>
<evidence type="ECO:0000313" key="1">
    <source>
        <dbReference type="EMBL" id="KHK61192.1"/>
    </source>
</evidence>
<dbReference type="Proteomes" id="UP000030949">
    <property type="component" value="Unassembled WGS sequence"/>
</dbReference>
<dbReference type="CDD" id="cd14744">
    <property type="entry name" value="PAAR_CT_2"/>
    <property type="match status" value="1"/>
</dbReference>
<comment type="caution">
    <text evidence="1">The sequence shown here is derived from an EMBL/GenBank/DDBJ whole genome shotgun (WGS) entry which is preliminary data.</text>
</comment>
<dbReference type="RefSeq" id="WP_039594685.1">
    <property type="nucleotide sequence ID" value="NZ_CP142104.1"/>
</dbReference>
<dbReference type="InterPro" id="IPR008727">
    <property type="entry name" value="PAAR_motif"/>
</dbReference>
<organism evidence="1 2">
    <name type="scientific">Pseudomonas frederiksbergensis</name>
    <dbReference type="NCBI Taxonomy" id="104087"/>
    <lineage>
        <taxon>Bacteria</taxon>
        <taxon>Pseudomonadati</taxon>
        <taxon>Pseudomonadota</taxon>
        <taxon>Gammaproteobacteria</taxon>
        <taxon>Pseudomonadales</taxon>
        <taxon>Pseudomonadaceae</taxon>
        <taxon>Pseudomonas</taxon>
    </lineage>
</organism>
<dbReference type="EMBL" id="JQGJ01000045">
    <property type="protein sequence ID" value="KHK61192.1"/>
    <property type="molecule type" value="Genomic_DNA"/>
</dbReference>
<name>A0A0B1YVI1_9PSED</name>
<dbReference type="AlphaFoldDB" id="A0A0B1YVI1"/>
<dbReference type="OrthoDB" id="6860016at2"/>
<gene>
    <name evidence="1" type="ORF">JZ00_29920</name>
</gene>
<accession>A0A0B1YVI1</accession>
<sequence length="88" mass="9047">MSQGFVLLGDKTTHNGEVISASSTMSIKGKPVALVGDKVRCPIPGHGINSIVEGCGEWAENGRQMVVNGCRSECGCQLISSAPDCAVG</sequence>
<reference evidence="2" key="1">
    <citation type="submission" date="2015-03" db="EMBL/GenBank/DDBJ databases">
        <title>Pseudomonas frederiksbergensis hydrocarbon degrader.</title>
        <authorList>
            <person name="Brown L.M."/>
            <person name="Ruiz O.N."/>
            <person name="Mueller S."/>
            <person name="Gunasekera T.S."/>
        </authorList>
    </citation>
    <scope>NUCLEOTIDE SEQUENCE [LARGE SCALE GENOMIC DNA]</scope>
    <source>
        <strain evidence="2">SI8</strain>
    </source>
</reference>